<comment type="subcellular location">
    <subcellularLocation>
        <location evidence="1 8">Cell membrane</location>
        <topology evidence="1 8">Multi-pass membrane protein</topology>
    </subcellularLocation>
</comment>
<evidence type="ECO:0000313" key="9">
    <source>
        <dbReference type="EMBL" id="KPB02195.1"/>
    </source>
</evidence>
<dbReference type="PATRIC" id="fig|1514904.3.peg.2708"/>
<reference evidence="9 10" key="1">
    <citation type="submission" date="2015-01" db="EMBL/GenBank/DDBJ databases">
        <title>Ahrensia donghaiensis sp. nov., a novel dimethylsulphoniopropionate-cleavage bacterium isolated from seawater and emended descriptions of the genus Ahrensia and Ahrensia kielensis.</title>
        <authorList>
            <person name="Liu J."/>
        </authorList>
    </citation>
    <scope>NUCLEOTIDE SEQUENCE [LARGE SCALE GENOMIC DNA]</scope>
    <source>
        <strain evidence="9 10">LZD062</strain>
    </source>
</reference>
<gene>
    <name evidence="9" type="ORF">SU32_04115</name>
</gene>
<dbReference type="RefSeq" id="WP_053998083.1">
    <property type="nucleotide sequence ID" value="NZ_JXMU01000004.1"/>
</dbReference>
<keyword evidence="4 8" id="KW-1003">Cell membrane</keyword>
<organism evidence="9 10">
    <name type="scientific">Ahrensia marina</name>
    <dbReference type="NCBI Taxonomy" id="1514904"/>
    <lineage>
        <taxon>Bacteria</taxon>
        <taxon>Pseudomonadati</taxon>
        <taxon>Pseudomonadota</taxon>
        <taxon>Alphaproteobacteria</taxon>
        <taxon>Hyphomicrobiales</taxon>
        <taxon>Ahrensiaceae</taxon>
        <taxon>Ahrensia</taxon>
    </lineage>
</organism>
<keyword evidence="3" id="KW-0813">Transport</keyword>
<keyword evidence="5 8" id="KW-0812">Transmembrane</keyword>
<comment type="caution">
    <text evidence="9">The sequence shown here is derived from an EMBL/GenBank/DDBJ whole genome shotgun (WGS) entry which is preliminary data.</text>
</comment>
<feature type="transmembrane region" description="Helical" evidence="8">
    <location>
        <begin position="113"/>
        <end position="131"/>
    </location>
</feature>
<feature type="transmembrane region" description="Helical" evidence="8">
    <location>
        <begin position="84"/>
        <end position="106"/>
    </location>
</feature>
<evidence type="ECO:0000256" key="8">
    <source>
        <dbReference type="RuleBase" id="RU363041"/>
    </source>
</evidence>
<dbReference type="InterPro" id="IPR052017">
    <property type="entry name" value="TSUP"/>
</dbReference>
<keyword evidence="7 8" id="KW-0472">Membrane</keyword>
<dbReference type="GO" id="GO:0005886">
    <property type="term" value="C:plasma membrane"/>
    <property type="evidence" value="ECO:0007669"/>
    <property type="project" value="UniProtKB-SubCell"/>
</dbReference>
<evidence type="ECO:0000313" key="10">
    <source>
        <dbReference type="Proteomes" id="UP000038011"/>
    </source>
</evidence>
<accession>A0A0N0E8D0</accession>
<evidence type="ECO:0000256" key="7">
    <source>
        <dbReference type="ARBA" id="ARBA00023136"/>
    </source>
</evidence>
<dbReference type="PANTHER" id="PTHR30269:SF37">
    <property type="entry name" value="MEMBRANE TRANSPORTER PROTEIN"/>
    <property type="match status" value="1"/>
</dbReference>
<keyword evidence="10" id="KW-1185">Reference proteome</keyword>
<feature type="transmembrane region" description="Helical" evidence="8">
    <location>
        <begin position="189"/>
        <end position="219"/>
    </location>
</feature>
<dbReference type="OrthoDB" id="8478323at2"/>
<comment type="similarity">
    <text evidence="2 8">Belongs to the 4-toluene sulfonate uptake permease (TSUP) (TC 2.A.102) family.</text>
</comment>
<keyword evidence="6 8" id="KW-1133">Transmembrane helix</keyword>
<evidence type="ECO:0000256" key="2">
    <source>
        <dbReference type="ARBA" id="ARBA00009142"/>
    </source>
</evidence>
<dbReference type="Pfam" id="PF01925">
    <property type="entry name" value="TauE"/>
    <property type="match status" value="1"/>
</dbReference>
<dbReference type="AlphaFoldDB" id="A0A0N0E8D0"/>
<dbReference type="EMBL" id="JXMU01000004">
    <property type="protein sequence ID" value="KPB02195.1"/>
    <property type="molecule type" value="Genomic_DNA"/>
</dbReference>
<proteinExistence type="inferred from homology"/>
<dbReference type="STRING" id="1514904.SU32_04115"/>
<evidence type="ECO:0000256" key="3">
    <source>
        <dbReference type="ARBA" id="ARBA00022448"/>
    </source>
</evidence>
<evidence type="ECO:0000256" key="1">
    <source>
        <dbReference type="ARBA" id="ARBA00004651"/>
    </source>
</evidence>
<feature type="transmembrane region" description="Helical" evidence="8">
    <location>
        <begin position="45"/>
        <end position="64"/>
    </location>
</feature>
<dbReference type="InterPro" id="IPR002781">
    <property type="entry name" value="TM_pro_TauE-like"/>
</dbReference>
<sequence>MQLFEFAHYLPENLSTASALLLIIASFFTSAMTAAFGIGGGLAMLALMGILMPVASLIPVHGLVQLGSNTGRMWRMRAFLNHQILLIFTLGAVLGAFLGGSLVFTIPDAVLKLILGIFILIVTWLTLPKSVSNSKTIIGIGGFVTTTLTMFLGASGPLVVALLSKTFDERQQLIANTAGAMSIQHALKVIAFGFFGFAFAQWLPLIAAMIVIGYLGTIIGGKLLGVMNEDLFRIIFKISVTLLALDMIRRGLGF</sequence>
<name>A0A0N0E8D0_9HYPH</name>
<evidence type="ECO:0000256" key="6">
    <source>
        <dbReference type="ARBA" id="ARBA00022989"/>
    </source>
</evidence>
<feature type="transmembrane region" description="Helical" evidence="8">
    <location>
        <begin position="137"/>
        <end position="163"/>
    </location>
</feature>
<protein>
    <recommendedName>
        <fullName evidence="8">Probable membrane transporter protein</fullName>
    </recommendedName>
</protein>
<evidence type="ECO:0000256" key="4">
    <source>
        <dbReference type="ARBA" id="ARBA00022475"/>
    </source>
</evidence>
<evidence type="ECO:0000256" key="5">
    <source>
        <dbReference type="ARBA" id="ARBA00022692"/>
    </source>
</evidence>
<feature type="transmembrane region" description="Helical" evidence="8">
    <location>
        <begin position="20"/>
        <end position="38"/>
    </location>
</feature>
<dbReference type="Proteomes" id="UP000038011">
    <property type="component" value="Unassembled WGS sequence"/>
</dbReference>
<dbReference type="PANTHER" id="PTHR30269">
    <property type="entry name" value="TRANSMEMBRANE PROTEIN YFCA"/>
    <property type="match status" value="1"/>
</dbReference>